<organism evidence="2 3">
    <name type="scientific">Colletotrichum phormii</name>
    <dbReference type="NCBI Taxonomy" id="359342"/>
    <lineage>
        <taxon>Eukaryota</taxon>
        <taxon>Fungi</taxon>
        <taxon>Dikarya</taxon>
        <taxon>Ascomycota</taxon>
        <taxon>Pezizomycotina</taxon>
        <taxon>Sordariomycetes</taxon>
        <taxon>Hypocreomycetidae</taxon>
        <taxon>Glomerellales</taxon>
        <taxon>Glomerellaceae</taxon>
        <taxon>Colletotrichum</taxon>
        <taxon>Colletotrichum acutatum species complex</taxon>
    </lineage>
</organism>
<dbReference type="RefSeq" id="XP_060440820.1">
    <property type="nucleotide sequence ID" value="XM_060591140.1"/>
</dbReference>
<proteinExistence type="predicted"/>
<sequence length="128" mass="14863">MMNYLTALFSSSPKSTYPRHDSFSYSQPSTRQSTGFSSTATSSSAYSRSYGQQEIAGRFINKRKLQKLLKDRFGNDYQLHMRSNNYRLYARRPLSEEEILSCCQLDFHLECFGFIPTARFPKPILQFS</sequence>
<feature type="compositionally biased region" description="Polar residues" evidence="1">
    <location>
        <begin position="23"/>
        <end position="32"/>
    </location>
</feature>
<evidence type="ECO:0000313" key="3">
    <source>
        <dbReference type="Proteomes" id="UP001243989"/>
    </source>
</evidence>
<dbReference type="Proteomes" id="UP001243989">
    <property type="component" value="Unassembled WGS sequence"/>
</dbReference>
<evidence type="ECO:0000313" key="2">
    <source>
        <dbReference type="EMBL" id="KAK1624825.1"/>
    </source>
</evidence>
<dbReference type="GeneID" id="85476002"/>
<comment type="caution">
    <text evidence="2">The sequence shown here is derived from an EMBL/GenBank/DDBJ whole genome shotgun (WGS) entry which is preliminary data.</text>
</comment>
<feature type="compositionally biased region" description="Low complexity" evidence="1">
    <location>
        <begin position="33"/>
        <end position="47"/>
    </location>
</feature>
<reference evidence="2" key="1">
    <citation type="submission" date="2021-06" db="EMBL/GenBank/DDBJ databases">
        <title>Comparative genomics, transcriptomics and evolutionary studies reveal genomic signatures of adaptation to plant cell wall in hemibiotrophic fungi.</title>
        <authorList>
            <consortium name="DOE Joint Genome Institute"/>
            <person name="Baroncelli R."/>
            <person name="Diaz J.F."/>
            <person name="Benocci T."/>
            <person name="Peng M."/>
            <person name="Battaglia E."/>
            <person name="Haridas S."/>
            <person name="Andreopoulos W."/>
            <person name="Labutti K."/>
            <person name="Pangilinan J."/>
            <person name="Floch G.L."/>
            <person name="Makela M.R."/>
            <person name="Henrissat B."/>
            <person name="Grigoriev I.V."/>
            <person name="Crouch J.A."/>
            <person name="De Vries R.P."/>
            <person name="Sukno S.A."/>
            <person name="Thon M.R."/>
        </authorList>
    </citation>
    <scope>NUCLEOTIDE SEQUENCE</scope>
    <source>
        <strain evidence="2">CBS 102054</strain>
    </source>
</reference>
<keyword evidence="3" id="KW-1185">Reference proteome</keyword>
<protein>
    <submittedName>
        <fullName evidence="2">Uncharacterized protein</fullName>
    </submittedName>
</protein>
<evidence type="ECO:0000256" key="1">
    <source>
        <dbReference type="SAM" id="MobiDB-lite"/>
    </source>
</evidence>
<dbReference type="EMBL" id="JAHMHQ010000022">
    <property type="protein sequence ID" value="KAK1624825.1"/>
    <property type="molecule type" value="Genomic_DNA"/>
</dbReference>
<gene>
    <name evidence="2" type="ORF">BDP81DRAFT_436546</name>
</gene>
<accession>A0AAJ0EB94</accession>
<dbReference type="AlphaFoldDB" id="A0AAJ0EB94"/>
<name>A0AAJ0EB94_9PEZI</name>
<feature type="region of interest" description="Disordered" evidence="1">
    <location>
        <begin position="11"/>
        <end position="47"/>
    </location>
</feature>